<dbReference type="AlphaFoldDB" id="A0A7X6L701"/>
<dbReference type="PANTHER" id="PTHR31238">
    <property type="entry name" value="GERMIN-LIKE PROTEIN SUBFAMILY 3 MEMBER 3"/>
    <property type="match status" value="1"/>
</dbReference>
<organism evidence="3 4">
    <name type="scientific">Nocardia gamkensis</name>
    <dbReference type="NCBI Taxonomy" id="352869"/>
    <lineage>
        <taxon>Bacteria</taxon>
        <taxon>Bacillati</taxon>
        <taxon>Actinomycetota</taxon>
        <taxon>Actinomycetes</taxon>
        <taxon>Mycobacteriales</taxon>
        <taxon>Nocardiaceae</taxon>
        <taxon>Nocardia</taxon>
    </lineage>
</organism>
<evidence type="ECO:0000259" key="2">
    <source>
        <dbReference type="SMART" id="SM00835"/>
    </source>
</evidence>
<dbReference type="SUPFAM" id="SSF51182">
    <property type="entry name" value="RmlC-like cupins"/>
    <property type="match status" value="1"/>
</dbReference>
<dbReference type="SMART" id="SM00835">
    <property type="entry name" value="Cupin_1"/>
    <property type="match status" value="2"/>
</dbReference>
<dbReference type="RefSeq" id="WP_062969182.1">
    <property type="nucleotide sequence ID" value="NZ_JAAXOS010000010.1"/>
</dbReference>
<comment type="caution">
    <text evidence="3">The sequence shown here is derived from an EMBL/GenBank/DDBJ whole genome shotgun (WGS) entry which is preliminary data.</text>
</comment>
<dbReference type="InterPro" id="IPR014710">
    <property type="entry name" value="RmlC-like_jellyroll"/>
</dbReference>
<evidence type="ECO:0000256" key="1">
    <source>
        <dbReference type="SAM" id="MobiDB-lite"/>
    </source>
</evidence>
<dbReference type="EMBL" id="JAAXOS010000010">
    <property type="protein sequence ID" value="NKY28745.1"/>
    <property type="molecule type" value="Genomic_DNA"/>
</dbReference>
<sequence>MIEPERSFDRERGGTVRSPSPHVASLRKGEEIYRSELGSLTRLTADSFPILSGLSIKRLTLAPGAIREPHWHANATELTYCTAGRALVSVLDDGGRFSSFLVRAGEMFHIDSGALHHVENVGDTDAEFILAFRHERPEDFGFSAALGAMTDSVLGNTYDLPAEAFAAIRRDTTAKYVVKRDGDPDIPSTAHFGDPHHFALEAMPAPVNSPVGSARTARAQFWPALHDISMYSLRVREDGMREPHWHPVTAELGYVHRGSARMTIMDPDGALDTYTVHEGEVYFVPRAYPHHIEVVDAPEIHLLIFFDQPTPADIGYRASMSAYSRKVLAATFGVALDALPDLPFTPTDPLIVTRNNALAP</sequence>
<dbReference type="InterPro" id="IPR011051">
    <property type="entry name" value="RmlC_Cupin_sf"/>
</dbReference>
<feature type="domain" description="Cupin type-1" evidence="2">
    <location>
        <begin position="24"/>
        <end position="166"/>
    </location>
</feature>
<feature type="domain" description="Cupin type-1" evidence="2">
    <location>
        <begin position="198"/>
        <end position="340"/>
    </location>
</feature>
<dbReference type="Gene3D" id="2.60.120.10">
    <property type="entry name" value="Jelly Rolls"/>
    <property type="match status" value="2"/>
</dbReference>
<name>A0A7X6L701_9NOCA</name>
<dbReference type="Pfam" id="PF00190">
    <property type="entry name" value="Cupin_1"/>
    <property type="match status" value="2"/>
</dbReference>
<feature type="region of interest" description="Disordered" evidence="1">
    <location>
        <begin position="1"/>
        <end position="23"/>
    </location>
</feature>
<protein>
    <submittedName>
        <fullName evidence="3">Cupin domain-containing protein</fullName>
    </submittedName>
</protein>
<dbReference type="Proteomes" id="UP000540698">
    <property type="component" value="Unassembled WGS sequence"/>
</dbReference>
<gene>
    <name evidence="3" type="ORF">HGB38_21370</name>
</gene>
<feature type="compositionally biased region" description="Basic and acidic residues" evidence="1">
    <location>
        <begin position="1"/>
        <end position="14"/>
    </location>
</feature>
<evidence type="ECO:0000313" key="3">
    <source>
        <dbReference type="EMBL" id="NKY28745.1"/>
    </source>
</evidence>
<dbReference type="CDD" id="cd20306">
    <property type="entry name" value="cupin_OxDC-like"/>
    <property type="match status" value="2"/>
</dbReference>
<dbReference type="InterPro" id="IPR006045">
    <property type="entry name" value="Cupin_1"/>
</dbReference>
<reference evidence="3 4" key="1">
    <citation type="submission" date="2020-04" db="EMBL/GenBank/DDBJ databases">
        <title>MicrobeNet Type strains.</title>
        <authorList>
            <person name="Nicholson A.C."/>
        </authorList>
    </citation>
    <scope>NUCLEOTIDE SEQUENCE [LARGE SCALE GENOMIC DNA]</scope>
    <source>
        <strain evidence="3 4">DSM 44956</strain>
    </source>
</reference>
<accession>A0A7X6L701</accession>
<proteinExistence type="predicted"/>
<evidence type="ECO:0000313" key="4">
    <source>
        <dbReference type="Proteomes" id="UP000540698"/>
    </source>
</evidence>
<keyword evidence="4" id="KW-1185">Reference proteome</keyword>